<evidence type="ECO:0000313" key="1">
    <source>
        <dbReference type="EMBL" id="GMM47322.1"/>
    </source>
</evidence>
<proteinExistence type="predicted"/>
<reference evidence="1 2" key="1">
    <citation type="journal article" date="2023" name="Elife">
        <title>Identification of key yeast species and microbe-microbe interactions impacting larval growth of Drosophila in the wild.</title>
        <authorList>
            <person name="Mure A."/>
            <person name="Sugiura Y."/>
            <person name="Maeda R."/>
            <person name="Honda K."/>
            <person name="Sakurai N."/>
            <person name="Takahashi Y."/>
            <person name="Watada M."/>
            <person name="Katoh T."/>
            <person name="Gotoh A."/>
            <person name="Gotoh Y."/>
            <person name="Taniguchi I."/>
            <person name="Nakamura K."/>
            <person name="Hayashi T."/>
            <person name="Katayama T."/>
            <person name="Uemura T."/>
            <person name="Hattori Y."/>
        </authorList>
    </citation>
    <scope>NUCLEOTIDE SEQUENCE [LARGE SCALE GENOMIC DNA]</scope>
    <source>
        <strain evidence="1 2">PK-24</strain>
    </source>
</reference>
<protein>
    <submittedName>
        <fullName evidence="1">Uncharacterized protein</fullName>
    </submittedName>
</protein>
<comment type="caution">
    <text evidence="1">The sequence shown here is derived from an EMBL/GenBank/DDBJ whole genome shotgun (WGS) entry which is preliminary data.</text>
</comment>
<sequence>MYFNPKEYYFFSDKIKEELTANSFPFFGTTEFIEADESNYIKFNKCIVSVVSQKAIRTQMYLLYCWSLIYYYFSCSKLKTVSFNKMLFDVKPAMFMPSDEEIKLYMSNPKFLWRFSEANYQYFLQFFDPKSVCGNFQMSLITYDKDDSPMMPYLRPKFLNSMKLKLSKLLHLNDKPFGCNTVDAVLNKFKFKLSDDETCEAYYSDDFYDHKMHEYSTYSDFVYVILTGQNNCFPAKPNHFSKPRSFKQLVNKRKKNFKNIAPLLFRKVIKIKIAKPQRIKKINKKKEIIKSRRTETNKLEIVPVVENIEKSLEFSVPVVEKQLQLFVPLPQPVVVDSLDSNTRHSSVVNESYEIINMQAVDHEDYEIMEVLSVGGSLDVNYSTSSDEDDKFDKVHEIVKIQSKSDSKQSLSSCVNLFSSPVSNENINQNSLTPIPIKSNELIIASNNVNMKPIDKNDDYNNKLNHVSASSKKSIDATNSNDISPKITSSISNDFDNHNHIYIQSTIMESKSTPIKSLDSPIYIFYHLLKSILFNSMVSVGIIAMLLLFTFEKFTLEYNPETLEQSTERIANNFLSDFELNFYSNDLMKLPEDEDTNKETEIDFNLKFNHSDFEVDELNMKEAKINEFDEKNCSIIEIDTSNSNTNYDNSQMSFIISYAEYRIFVKVQPMFYEGDVYNFFDTTIIEGDYIYKIVNYLPLDYSHDFYYDLQIIVSSNFECFNTIKNLLLNEPTNYYPGEADDQINQIEWNDENTNNAFQLNSNLFKVGLSGKKINIHINFTSPIEYYRRSFLLTAGQKKFKNDKNMVSMVTKMKSNYGWFFKLNQN</sequence>
<name>A0AAV5R8B7_PICKL</name>
<accession>A0AAV5R8B7</accession>
<dbReference type="Proteomes" id="UP001378960">
    <property type="component" value="Unassembled WGS sequence"/>
</dbReference>
<keyword evidence="2" id="KW-1185">Reference proteome</keyword>
<gene>
    <name evidence="1" type="ORF">DAPK24_038970</name>
</gene>
<dbReference type="EMBL" id="BTGB01000005">
    <property type="protein sequence ID" value="GMM47322.1"/>
    <property type="molecule type" value="Genomic_DNA"/>
</dbReference>
<evidence type="ECO:0000313" key="2">
    <source>
        <dbReference type="Proteomes" id="UP001378960"/>
    </source>
</evidence>
<organism evidence="1 2">
    <name type="scientific">Pichia kluyveri</name>
    <name type="common">Yeast</name>
    <dbReference type="NCBI Taxonomy" id="36015"/>
    <lineage>
        <taxon>Eukaryota</taxon>
        <taxon>Fungi</taxon>
        <taxon>Dikarya</taxon>
        <taxon>Ascomycota</taxon>
        <taxon>Saccharomycotina</taxon>
        <taxon>Pichiomycetes</taxon>
        <taxon>Pichiales</taxon>
        <taxon>Pichiaceae</taxon>
        <taxon>Pichia</taxon>
    </lineage>
</organism>
<dbReference type="AlphaFoldDB" id="A0AAV5R8B7"/>